<feature type="transmembrane region" description="Helical" evidence="7">
    <location>
        <begin position="1404"/>
        <end position="1426"/>
    </location>
</feature>
<keyword evidence="2" id="KW-1003">Cell membrane</keyword>
<keyword evidence="5 7" id="KW-0472">Membrane</keyword>
<dbReference type="SUPFAM" id="SSF52025">
    <property type="entry name" value="PA domain"/>
    <property type="match status" value="1"/>
</dbReference>
<name>A0A3N1UXN0_9BACT</name>
<evidence type="ECO:0000259" key="8">
    <source>
        <dbReference type="Pfam" id="PF02687"/>
    </source>
</evidence>
<dbReference type="InterPro" id="IPR050250">
    <property type="entry name" value="Macrolide_Exporter_MacB"/>
</dbReference>
<feature type="transmembrane region" description="Helical" evidence="7">
    <location>
        <begin position="968"/>
        <end position="990"/>
    </location>
</feature>
<dbReference type="EMBL" id="RJVA01000011">
    <property type="protein sequence ID" value="ROQ93430.1"/>
    <property type="molecule type" value="Genomic_DNA"/>
</dbReference>
<dbReference type="Pfam" id="PF04389">
    <property type="entry name" value="Peptidase_M28"/>
    <property type="match status" value="1"/>
</dbReference>
<evidence type="ECO:0000313" key="11">
    <source>
        <dbReference type="Proteomes" id="UP000276223"/>
    </source>
</evidence>
<evidence type="ECO:0000256" key="6">
    <source>
        <dbReference type="ARBA" id="ARBA00038076"/>
    </source>
</evidence>
<evidence type="ECO:0000259" key="9">
    <source>
        <dbReference type="Pfam" id="PF04389"/>
    </source>
</evidence>
<dbReference type="Gene3D" id="3.40.630.10">
    <property type="entry name" value="Zn peptidases"/>
    <property type="match status" value="1"/>
</dbReference>
<keyword evidence="11" id="KW-1185">Reference proteome</keyword>
<dbReference type="InterPro" id="IPR003838">
    <property type="entry name" value="ABC3_permease_C"/>
</dbReference>
<protein>
    <submittedName>
        <fullName evidence="10">ABC-type lipoprotein release transport system permease subunit</fullName>
    </submittedName>
</protein>
<evidence type="ECO:0000256" key="5">
    <source>
        <dbReference type="ARBA" id="ARBA00023136"/>
    </source>
</evidence>
<evidence type="ECO:0000256" key="4">
    <source>
        <dbReference type="ARBA" id="ARBA00022989"/>
    </source>
</evidence>
<dbReference type="SUPFAM" id="SSF53187">
    <property type="entry name" value="Zn-dependent exopeptidases"/>
    <property type="match status" value="1"/>
</dbReference>
<dbReference type="PANTHER" id="PTHR30572:SF4">
    <property type="entry name" value="ABC TRANSPORTER PERMEASE YTRF"/>
    <property type="match status" value="1"/>
</dbReference>
<feature type="transmembrane region" description="Helical" evidence="7">
    <location>
        <begin position="1322"/>
        <end position="1341"/>
    </location>
</feature>
<sequence length="1619" mass="179643">MVLSMNPVPGKAQRGCLWRRAGAGVPSSRGPLGAFFLLMGWIVTAMPFTSGAASNDALVQHLQRLTQVADRSTGTPGCDAAADYIADTFKRLGLKSVGRQAFFVPIPVLDEGHISVGSKRYPLYPWAPNMALLSQTPPEGLEGPLVDVQDGALDRFDGHNIDNALVLMDVSSGENWWLAAQLGAKAVIFLGQDTDTRDQFLIKNVPTPLDFPRFYAPPHVAFALRRAASNGERAHVLVRSHWEHRLGYNVYGLVPGSSPHLSRELVIIEAPYDAASPVVGLAPGADQAVSAAILLQLAEYLAVHPPARTVLLAAVSGHGQSLLGTRHLLWTLEGPRRSLRREQRSLKDRKRQLQELYRLLKRPDPLKPEPDSTPSQNLVWSYVVVRAKDEADRLSREAQGDLTIMGQALKFRRLSWKKAHEKLSREERLLALELIAQGLPDLQGERNEVAARLKTVKSWIALRNVVDDYERVLHLGLSLSSGSDLLTLSEWGGTFPLREPVYRLVRNVFLVETFRRAAEDVAKKIQEPSVFAETGRHGREFTAHAVESHGTMCLACDIGALSSCPSFAVTSVNNYRTFWDTPNDTTVHVNLHVLQRLQKSFPQLMAKVLDDPKLRESCRAGIQGLASVEGRALFTRQGELFPDKPAPGTIVCALQGHSMVRAMTFQDGSFFIPAVANMRVAFQKLILEPYGVDSNTGKIRWVADKVQTSKENYRLKIKGRIASTTLVMFHCRQTDVLGMFNPQRMDYLTKLTVLDGVTEARPLRYWYSRVDGRDTFAVSLFLEQGSRFKLILSDTLLRKELLLLNASTANPMGLGYLIGQPELITKTAARVADDLIHLVGQRLKNLTTHGISNRYLENLYREAVQERERAREDEASLRHSRAWEGTVSAWAKLNTVYNEMENTQRDVLGGVMFFIALFVPFAYGLERYLFCFRNIYKQITAFFVLLIATILTIRALHPAFRLTYNPMVVILAFFIVALSVTVAWILFVRFEREMAASSAREGIAAAKDSVNKWQAFGAGFAIGASNLHRRRLRTALTSTTLIILTFTIMSFTNVKTLTKTTMTRVGQKPTYTGVLIRHHIWRPLTSISLQSLAARYGHRATLWPRSWIDPAHPSLRAVASIKAESVSLPLEGVLGVGPHAPEPLKKIVRVGRWFRDDDTQAILLSTDLAGKLGLDPSRDVGKTVKLWELPFTIVGFFDADRLETFTDLDGSSIKPAYLEVAPDEDLTEKEVEAMEGGETVMPMVERFRSASADATVLMPHSTCMSLGGTVRAVALITPEPSEAVEIADDLSRRLAFPLFVGADVTYFHSAAKTLRYQGVANLLVPMLIVVFICLNTMIGHVHERKSEIGVYTSVGLAPNHVGFLFIVEALSLAVLSTVIGYIVAQLTAHFLGTTQLFAELSFNYSSLASVACMVLVFSVVLLASLYPARLAATLAMPDVTRTWTVPPAQGDLLELRLPFLLKPEEEAGIMGFLTRFILDHQDVAQGPFIVDDVSLTPQSPSADGSQLPEPVCLWLYANVWLAPFDFGIKQRLHLHCCPSPDEPGYMEVALQMIRLSGERTTWQRANRNFIKVMRKQMLLWRLLDADTKAMYGRSVTTAGIQALEGNREASFSGRGSSQG</sequence>
<evidence type="ECO:0000313" key="10">
    <source>
        <dbReference type="EMBL" id="ROQ93430.1"/>
    </source>
</evidence>
<feature type="domain" description="ABC3 transporter permease C-terminal" evidence="8">
    <location>
        <begin position="1326"/>
        <end position="1433"/>
    </location>
</feature>
<evidence type="ECO:0000256" key="2">
    <source>
        <dbReference type="ARBA" id="ARBA00022475"/>
    </source>
</evidence>
<keyword evidence="10" id="KW-0449">Lipoprotein</keyword>
<dbReference type="GO" id="GO:0022857">
    <property type="term" value="F:transmembrane transporter activity"/>
    <property type="evidence" value="ECO:0007669"/>
    <property type="project" value="TreeGrafter"/>
</dbReference>
<dbReference type="Pfam" id="PF02687">
    <property type="entry name" value="FtsX"/>
    <property type="match status" value="1"/>
</dbReference>
<keyword evidence="4 7" id="KW-1133">Transmembrane helix</keyword>
<feature type="transmembrane region" description="Helical" evidence="7">
    <location>
        <begin position="935"/>
        <end position="956"/>
    </location>
</feature>
<comment type="caution">
    <text evidence="10">The sequence shown here is derived from an EMBL/GenBank/DDBJ whole genome shotgun (WGS) entry which is preliminary data.</text>
</comment>
<dbReference type="InterPro" id="IPR046450">
    <property type="entry name" value="PA_dom_sf"/>
</dbReference>
<accession>A0A3N1UXN0</accession>
<dbReference type="Gene3D" id="3.50.30.30">
    <property type="match status" value="1"/>
</dbReference>
<feature type="transmembrane region" description="Helical" evidence="7">
    <location>
        <begin position="907"/>
        <end position="923"/>
    </location>
</feature>
<feature type="domain" description="Peptidase M28" evidence="9">
    <location>
        <begin position="249"/>
        <end position="329"/>
    </location>
</feature>
<dbReference type="OrthoDB" id="9773692at2"/>
<dbReference type="PANTHER" id="PTHR30572">
    <property type="entry name" value="MEMBRANE COMPONENT OF TRANSPORTER-RELATED"/>
    <property type="match status" value="1"/>
</dbReference>
<comment type="subcellular location">
    <subcellularLocation>
        <location evidence="1">Cell membrane</location>
        <topology evidence="1">Multi-pass membrane protein</topology>
    </subcellularLocation>
</comment>
<proteinExistence type="inferred from homology"/>
<dbReference type="Proteomes" id="UP000276223">
    <property type="component" value="Unassembled WGS sequence"/>
</dbReference>
<evidence type="ECO:0000256" key="3">
    <source>
        <dbReference type="ARBA" id="ARBA00022692"/>
    </source>
</evidence>
<evidence type="ECO:0000256" key="7">
    <source>
        <dbReference type="SAM" id="Phobius"/>
    </source>
</evidence>
<comment type="similarity">
    <text evidence="6">Belongs to the ABC-4 integral membrane protein family.</text>
</comment>
<organism evidence="10 11">
    <name type="scientific">Desulfosoma caldarium</name>
    <dbReference type="NCBI Taxonomy" id="610254"/>
    <lineage>
        <taxon>Bacteria</taxon>
        <taxon>Pseudomonadati</taxon>
        <taxon>Thermodesulfobacteriota</taxon>
        <taxon>Syntrophobacteria</taxon>
        <taxon>Syntrophobacterales</taxon>
        <taxon>Syntrophobacteraceae</taxon>
        <taxon>Desulfosoma</taxon>
    </lineage>
</organism>
<evidence type="ECO:0000256" key="1">
    <source>
        <dbReference type="ARBA" id="ARBA00004651"/>
    </source>
</evidence>
<keyword evidence="3 7" id="KW-0812">Transmembrane</keyword>
<feature type="transmembrane region" description="Helical" evidence="7">
    <location>
        <begin position="1035"/>
        <end position="1054"/>
    </location>
</feature>
<dbReference type="InterPro" id="IPR007484">
    <property type="entry name" value="Peptidase_M28"/>
</dbReference>
<reference evidence="10 11" key="1">
    <citation type="submission" date="2018-11" db="EMBL/GenBank/DDBJ databases">
        <title>Genomic Encyclopedia of Type Strains, Phase IV (KMG-IV): sequencing the most valuable type-strain genomes for metagenomic binning, comparative biology and taxonomic classification.</title>
        <authorList>
            <person name="Goeker M."/>
        </authorList>
    </citation>
    <scope>NUCLEOTIDE SEQUENCE [LARGE SCALE GENOMIC DNA]</scope>
    <source>
        <strain evidence="10 11">DSM 22027</strain>
    </source>
</reference>
<dbReference type="GO" id="GO:0005886">
    <property type="term" value="C:plasma membrane"/>
    <property type="evidence" value="ECO:0007669"/>
    <property type="project" value="UniProtKB-SubCell"/>
</dbReference>
<gene>
    <name evidence="10" type="ORF">EDC27_1447</name>
</gene>
<feature type="transmembrane region" description="Helical" evidence="7">
    <location>
        <begin position="1361"/>
        <end position="1384"/>
    </location>
</feature>